<proteinExistence type="predicted"/>
<accession>A0A401IPF0</accession>
<protein>
    <submittedName>
        <fullName evidence="3">Wsv325-like protein</fullName>
    </submittedName>
</protein>
<comment type="caution">
    <text evidence="3">The sequence shown here is derived from an EMBL/GenBank/DDBJ whole genome shotgun (WGS) entry which is preliminary data.</text>
</comment>
<keyword evidence="2" id="KW-0472">Membrane</keyword>
<reference evidence="3" key="1">
    <citation type="journal article" date="2018" name="J. Virol.">
        <title>Crustacean Genome Exploration Reveals the Evolutionary Origin of White Spot Syndrome Virus.</title>
        <authorList>
            <person name="Kawato S."/>
            <person name="Shitara A."/>
            <person name="Wang Y."/>
            <person name="Nozaki R."/>
            <person name="Kondo H."/>
            <person name="Hirono I."/>
        </authorList>
    </citation>
    <scope>NUCLEOTIDE SEQUENCE</scope>
    <source>
        <strain evidence="3">Mikawa-1</strain>
    </source>
</reference>
<organism evidence="3">
    <name type="scientific">Metapenaeus ensis nimavirus</name>
    <dbReference type="NCBI Taxonomy" id="2133794"/>
    <lineage>
        <taxon>Viruses</taxon>
        <taxon>Viruses incertae sedis</taxon>
        <taxon>Naldaviricetes</taxon>
        <taxon>Nimaviridae</taxon>
    </lineage>
</organism>
<feature type="compositionally biased region" description="Basic and acidic residues" evidence="1">
    <location>
        <begin position="115"/>
        <end position="129"/>
    </location>
</feature>
<name>A0A401IPF0_9VIRU</name>
<feature type="transmembrane region" description="Helical" evidence="2">
    <location>
        <begin position="24"/>
        <end position="49"/>
    </location>
</feature>
<evidence type="ECO:0000256" key="1">
    <source>
        <dbReference type="SAM" id="MobiDB-lite"/>
    </source>
</evidence>
<keyword evidence="2" id="KW-0812">Transmembrane</keyword>
<evidence type="ECO:0000256" key="2">
    <source>
        <dbReference type="SAM" id="Phobius"/>
    </source>
</evidence>
<keyword evidence="2" id="KW-1133">Transmembrane helix</keyword>
<evidence type="ECO:0000313" key="3">
    <source>
        <dbReference type="EMBL" id="GBG35486.1"/>
    </source>
</evidence>
<sequence length="471" mass="51154">MTVANTPESSSMSINEGSSRVSEVAFVAFLVLNAVQMVTILSILIYAVFDVHQRCNSSSNLRSNRLLTDGGNGNVFFLGGGTTREAVFKFRDLLEPQRVGRDLVSARSEYDQKIIRKEPIPGSRTKDRPSIFGVLKSGHEPDLEESGSAPKGEGKKRSSSEDKDSQLFRCMGRDPVMFMSAATSRFAREYSPFRAKAFMSKKQLLNLLVCPAPLESGTAFVLPTGHVINKAYGMSHADLDTWNKPESDIFSLTPSCARTDPIHRINLFGFAGSKGNAHAKDLTSVESLVCNCEIHRGLLQEPDPKTYSPDPKSILVDVANKQVLLPGPGSKPLRCKQVTVVPTSKDGSTGGEEEDMQTYITSDENREAVAFKPVYGSSLVTLPSLGAPLALNCPCTDREDGVYPVVSTYEEGQLSRENAFLRRDLVGFLNANPIETSRLTSGGGDVASSWLATGKALTTVSCQSEKIVKIK</sequence>
<feature type="region of interest" description="Disordered" evidence="1">
    <location>
        <begin position="115"/>
        <end position="166"/>
    </location>
</feature>
<feature type="compositionally biased region" description="Basic and acidic residues" evidence="1">
    <location>
        <begin position="152"/>
        <end position="166"/>
    </location>
</feature>
<dbReference type="EMBL" id="BFCE01000004">
    <property type="protein sequence ID" value="GBG35486.1"/>
    <property type="molecule type" value="Genomic_DNA"/>
</dbReference>